<accession>A0A1X7JB12</accession>
<protein>
    <submittedName>
        <fullName evidence="1">SpoIIAA-like</fullName>
    </submittedName>
</protein>
<proteinExistence type="predicted"/>
<name>A0A1X7JB12_9BACT</name>
<reference evidence="2" key="1">
    <citation type="submission" date="2017-04" db="EMBL/GenBank/DDBJ databases">
        <authorList>
            <person name="Varghese N."/>
            <person name="Submissions S."/>
        </authorList>
    </citation>
    <scope>NUCLEOTIDE SEQUENCE [LARGE SCALE GENOMIC DNA]</scope>
    <source>
        <strain evidence="2">DSM 4125</strain>
    </source>
</reference>
<dbReference type="STRING" id="1028.SAMN05661096_01503"/>
<dbReference type="RefSeq" id="WP_085516429.1">
    <property type="nucleotide sequence ID" value="NZ_FXAW01000002.1"/>
</dbReference>
<dbReference type="Pfam" id="PF11964">
    <property type="entry name" value="SpoIIAA-like"/>
    <property type="match status" value="1"/>
</dbReference>
<evidence type="ECO:0000313" key="2">
    <source>
        <dbReference type="Proteomes" id="UP000193804"/>
    </source>
</evidence>
<organism evidence="1 2">
    <name type="scientific">Marivirga sericea</name>
    <dbReference type="NCBI Taxonomy" id="1028"/>
    <lineage>
        <taxon>Bacteria</taxon>
        <taxon>Pseudomonadati</taxon>
        <taxon>Bacteroidota</taxon>
        <taxon>Cytophagia</taxon>
        <taxon>Cytophagales</taxon>
        <taxon>Marivirgaceae</taxon>
        <taxon>Marivirga</taxon>
    </lineage>
</organism>
<evidence type="ECO:0000313" key="1">
    <source>
        <dbReference type="EMBL" id="SMG24900.1"/>
    </source>
</evidence>
<gene>
    <name evidence="1" type="ORF">SAMN05661096_01503</name>
</gene>
<dbReference type="AlphaFoldDB" id="A0A1X7JB12"/>
<sequence>MSILVSQSEKATIEEELDVQAAMITFHGSLKSEEYRAAMLANYDLCKKPQIKNWLQNNIDAGILSLEDQKWVSESLIPKAAQEVDKIAVVVSKDVFRKFAAKNILDKQKGKLNFQYFNSLEEAKDWLKS</sequence>
<dbReference type="OrthoDB" id="879261at2"/>
<keyword evidence="2" id="KW-1185">Reference proteome</keyword>
<dbReference type="InterPro" id="IPR021866">
    <property type="entry name" value="SpoIIAA-like"/>
</dbReference>
<dbReference type="Proteomes" id="UP000193804">
    <property type="component" value="Unassembled WGS sequence"/>
</dbReference>
<dbReference type="EMBL" id="FXAW01000002">
    <property type="protein sequence ID" value="SMG24900.1"/>
    <property type="molecule type" value="Genomic_DNA"/>
</dbReference>